<accession>A0ABM7VN73</accession>
<protein>
    <submittedName>
        <fullName evidence="1">Uncharacterized protein</fullName>
    </submittedName>
</protein>
<sequence>MKKYNINIRFEAASDAQAQKLANLVQHTLKTNSQNDIIALLEKAAKNPSLIKTALRLI</sequence>
<proteinExistence type="predicted"/>
<keyword evidence="2" id="KW-1185">Reference proteome</keyword>
<keyword evidence="1" id="KW-0614">Plasmid</keyword>
<reference evidence="1 2" key="1">
    <citation type="submission" date="2021-12" db="EMBL/GenBank/DDBJ databases">
        <title>Genome sequencing of bacteria with rrn-lacking chromosome and rrn-plasmid.</title>
        <authorList>
            <person name="Anda M."/>
            <person name="Iwasaki W."/>
        </authorList>
    </citation>
    <scope>NUCLEOTIDE SEQUENCE [LARGE SCALE GENOMIC DNA]</scope>
    <source>
        <strain evidence="1 2">NBRC 101262</strain>
        <plasmid evidence="1 2">pPP10</plasmid>
    </source>
</reference>
<geneLocation type="plasmid" evidence="1 2">
    <name>pPP10</name>
</geneLocation>
<dbReference type="EMBL" id="AP025302">
    <property type="protein sequence ID" value="BDD02466.1"/>
    <property type="molecule type" value="Genomic_DNA"/>
</dbReference>
<gene>
    <name evidence="1" type="ORF">PEPS_47460</name>
</gene>
<name>A0ABM7VN73_9BACT</name>
<evidence type="ECO:0000313" key="2">
    <source>
        <dbReference type="Proteomes" id="UP001354989"/>
    </source>
</evidence>
<organism evidence="1 2">
    <name type="scientific">Persicobacter psychrovividus</name>
    <dbReference type="NCBI Taxonomy" id="387638"/>
    <lineage>
        <taxon>Bacteria</taxon>
        <taxon>Pseudomonadati</taxon>
        <taxon>Bacteroidota</taxon>
        <taxon>Cytophagia</taxon>
        <taxon>Cytophagales</taxon>
        <taxon>Persicobacteraceae</taxon>
        <taxon>Persicobacter</taxon>
    </lineage>
</organism>
<dbReference type="RefSeq" id="WP_332922701.1">
    <property type="nucleotide sequence ID" value="NZ_AP025302.1"/>
</dbReference>
<dbReference type="Proteomes" id="UP001354989">
    <property type="component" value="Plasmid pPP10"/>
</dbReference>
<evidence type="ECO:0000313" key="1">
    <source>
        <dbReference type="EMBL" id="BDD02466.1"/>
    </source>
</evidence>